<gene>
    <name evidence="1" type="ORF">SAMN02982929_06303</name>
    <name evidence="2" type="ORF">SAMN05216506_103123</name>
</gene>
<evidence type="ECO:0000313" key="4">
    <source>
        <dbReference type="Proteomes" id="UP000236729"/>
    </source>
</evidence>
<proteinExistence type="predicted"/>
<keyword evidence="3" id="KW-1185">Reference proteome</keyword>
<dbReference type="SUPFAM" id="SSF82185">
    <property type="entry name" value="Histone H3 K4-specific methyltransferase SET7/9 N-terminal domain"/>
    <property type="match status" value="1"/>
</dbReference>
<accession>A0A1H6EE55</accession>
<sequence length="117" mass="13007">MNETRVDSADTSLDESMVTWYQGAPFTGEAVAHAANGNMISLVTYKHGIEHGPQAAWYPDGTKQLEGQCDRGEPVGEWRNWHPSGQLSRYTLFSGTGDKLKVQSWDESGELIEDKTF</sequence>
<evidence type="ECO:0000313" key="3">
    <source>
        <dbReference type="Proteomes" id="UP000199690"/>
    </source>
</evidence>
<dbReference type="RefSeq" id="WP_093350482.1">
    <property type="nucleotide sequence ID" value="NZ_FNVB01000011.1"/>
</dbReference>
<dbReference type="Gene3D" id="2.20.110.10">
    <property type="entry name" value="Histone H3 K4-specific methyltransferase SET7/9 N-terminal domain"/>
    <property type="match status" value="1"/>
</dbReference>
<name>A0A1H6EE55_9PSEU</name>
<evidence type="ECO:0000313" key="2">
    <source>
        <dbReference type="EMBL" id="SFD22254.1"/>
    </source>
</evidence>
<dbReference type="Pfam" id="PF07661">
    <property type="entry name" value="MORN_2"/>
    <property type="match status" value="1"/>
</dbReference>
<protein>
    <submittedName>
        <fullName evidence="1">MORN repeat variant</fullName>
    </submittedName>
</protein>
<dbReference type="EMBL" id="FNVB01000011">
    <property type="protein sequence ID" value="SEG96098.1"/>
    <property type="molecule type" value="Genomic_DNA"/>
</dbReference>
<accession>A0A1I1QJC4</accession>
<dbReference type="EMBL" id="FOME01000003">
    <property type="protein sequence ID" value="SFD22254.1"/>
    <property type="molecule type" value="Genomic_DNA"/>
</dbReference>
<dbReference type="AlphaFoldDB" id="A0A1H6EE55"/>
<evidence type="ECO:0000313" key="1">
    <source>
        <dbReference type="EMBL" id="SEG96098.1"/>
    </source>
</evidence>
<dbReference type="InterPro" id="IPR011652">
    <property type="entry name" value="MORN_2"/>
</dbReference>
<organism evidence="1 4">
    <name type="scientific">Saccharopolyspora kobensis</name>
    <dbReference type="NCBI Taxonomy" id="146035"/>
    <lineage>
        <taxon>Bacteria</taxon>
        <taxon>Bacillati</taxon>
        <taxon>Actinomycetota</taxon>
        <taxon>Actinomycetes</taxon>
        <taxon>Pseudonocardiales</taxon>
        <taxon>Pseudonocardiaceae</taxon>
        <taxon>Saccharopolyspora</taxon>
    </lineage>
</organism>
<dbReference type="Proteomes" id="UP000199690">
    <property type="component" value="Unassembled WGS sequence"/>
</dbReference>
<dbReference type="Proteomes" id="UP000236729">
    <property type="component" value="Unassembled WGS sequence"/>
</dbReference>
<dbReference type="SMR" id="A0A1H6EE55"/>
<reference evidence="1" key="2">
    <citation type="submission" date="2016-10" db="EMBL/GenBank/DDBJ databases">
        <authorList>
            <person name="de Groot N.N."/>
        </authorList>
    </citation>
    <scope>NUCLEOTIDE SEQUENCE [LARGE SCALE GENOMIC DNA]</scope>
    <source>
        <strain evidence="1">ATCC 20501</strain>
    </source>
</reference>
<reference evidence="3 4" key="1">
    <citation type="submission" date="2016-10" db="EMBL/GenBank/DDBJ databases">
        <authorList>
            <person name="Varghese N."/>
            <person name="Submissions S."/>
        </authorList>
    </citation>
    <scope>NUCLEOTIDE SEQUENCE [LARGE SCALE GENOMIC DNA]</scope>
    <source>
        <strain evidence="4">ATCC 20501</strain>
        <strain evidence="2 3">CGMCC 4.3529</strain>
    </source>
</reference>